<name>I7K092_9LACO</name>
<dbReference type="STRING" id="1423751.FC38_GL001816"/>
<dbReference type="SUPFAM" id="SSF46955">
    <property type="entry name" value="Putative DNA-binding domain"/>
    <property type="match status" value="1"/>
</dbReference>
<feature type="region of interest" description="Disordered" evidence="2">
    <location>
        <begin position="176"/>
        <end position="211"/>
    </location>
</feature>
<evidence type="ECO:0000313" key="5">
    <source>
        <dbReference type="Proteomes" id="UP000009326"/>
    </source>
</evidence>
<dbReference type="RefSeq" id="WP_008472763.1">
    <property type="nucleotide sequence ID" value="NZ_AYZO01000009.1"/>
</dbReference>
<evidence type="ECO:0000256" key="2">
    <source>
        <dbReference type="SAM" id="MobiDB-lite"/>
    </source>
</evidence>
<dbReference type="Proteomes" id="UP000009326">
    <property type="component" value="Unassembled WGS sequence"/>
</dbReference>
<sequence length="254" mass="28631">MTIGKRDFEELTAPASAAKQLGISAATLRKYSLIVEQVTGNPDYFERTKQKARLYHQKDLEDLDALHKLAKEKGKTLKEAARQIYAVSESKPDEVEDSTENQALMDTAQVVKLLGALQQTIASQNQAIKQLQEQLARVEKQNQTLLDNQKQLAAPKDQEVDPAIAALPDISGIVVNNGPTRSESMAEETAKTPEQKRQEVAADRNKSQQEVHDEILNKAKENAKKRASANVHRTLEDMQLRDQKKHWWQKFLNL</sequence>
<evidence type="ECO:0000313" key="3">
    <source>
        <dbReference type="EMBL" id="CCI86730.1"/>
    </source>
</evidence>
<organism evidence="3 5">
    <name type="scientific">Lactobacillus gigeriorum DSM 23908 = CRBIP 24.85</name>
    <dbReference type="NCBI Taxonomy" id="1423751"/>
    <lineage>
        <taxon>Bacteria</taxon>
        <taxon>Bacillati</taxon>
        <taxon>Bacillota</taxon>
        <taxon>Bacilli</taxon>
        <taxon>Lactobacillales</taxon>
        <taxon>Lactobacillaceae</taxon>
        <taxon>Lactobacillus</taxon>
    </lineage>
</organism>
<evidence type="ECO:0000313" key="4">
    <source>
        <dbReference type="EMBL" id="KRN13762.1"/>
    </source>
</evidence>
<keyword evidence="6" id="KW-1185">Reference proteome</keyword>
<dbReference type="EMBL" id="CAKC01000037">
    <property type="protein sequence ID" value="CCI86730.1"/>
    <property type="molecule type" value="Genomic_DNA"/>
</dbReference>
<evidence type="ECO:0000313" key="6">
    <source>
        <dbReference type="Proteomes" id="UP000051521"/>
    </source>
</evidence>
<proteinExistence type="predicted"/>
<dbReference type="InterPro" id="IPR009061">
    <property type="entry name" value="DNA-bd_dom_put_sf"/>
</dbReference>
<dbReference type="EMBL" id="AYZO01000009">
    <property type="protein sequence ID" value="KRN13762.1"/>
    <property type="molecule type" value="Genomic_DNA"/>
</dbReference>
<accession>I7K092</accession>
<dbReference type="PATRIC" id="fig|1423751.3.peg.1884"/>
<dbReference type="Proteomes" id="UP000051521">
    <property type="component" value="Unassembled WGS sequence"/>
</dbReference>
<gene>
    <name evidence="3" type="ORF">BN52_05955</name>
    <name evidence="4" type="ORF">FC38_GL001816</name>
</gene>
<dbReference type="AlphaFoldDB" id="I7K092"/>
<reference evidence="4 6" key="2">
    <citation type="journal article" date="2015" name="Genome Announc.">
        <title>Expanding the biotechnology potential of lactobacilli through comparative genomics of 213 strains and associated genera.</title>
        <authorList>
            <person name="Sun Z."/>
            <person name="Harris H.M."/>
            <person name="McCann A."/>
            <person name="Guo C."/>
            <person name="Argimon S."/>
            <person name="Zhang W."/>
            <person name="Yang X."/>
            <person name="Jeffery I.B."/>
            <person name="Cooney J.C."/>
            <person name="Kagawa T.F."/>
            <person name="Liu W."/>
            <person name="Song Y."/>
            <person name="Salvetti E."/>
            <person name="Wrobel A."/>
            <person name="Rasinkangas P."/>
            <person name="Parkhill J."/>
            <person name="Rea M.C."/>
            <person name="O'Sullivan O."/>
            <person name="Ritari J."/>
            <person name="Douillard F.P."/>
            <person name="Paul Ross R."/>
            <person name="Yang R."/>
            <person name="Briner A.E."/>
            <person name="Felis G.E."/>
            <person name="de Vos W.M."/>
            <person name="Barrangou R."/>
            <person name="Klaenhammer T.R."/>
            <person name="Caufield P.W."/>
            <person name="Cui Y."/>
            <person name="Zhang H."/>
            <person name="O'Toole P.W."/>
        </authorList>
    </citation>
    <scope>NUCLEOTIDE SEQUENCE [LARGE SCALE GENOMIC DNA]</scope>
    <source>
        <strain evidence="4 6">DSM 23908</strain>
    </source>
</reference>
<evidence type="ECO:0000256" key="1">
    <source>
        <dbReference type="SAM" id="Coils"/>
    </source>
</evidence>
<keyword evidence="1" id="KW-0175">Coiled coil</keyword>
<dbReference type="Gene3D" id="1.10.1660.10">
    <property type="match status" value="1"/>
</dbReference>
<dbReference type="OrthoDB" id="2157217at2"/>
<protein>
    <submittedName>
        <fullName evidence="3">Uncharacterized protein</fullName>
    </submittedName>
</protein>
<reference evidence="3 5" key="1">
    <citation type="submission" date="2012-06" db="EMBL/GenBank/DDBJ databases">
        <title>Draft genome sequence of Lactobacillus gigeriorum CRBIP 24.85T, isolated from chicken crop.</title>
        <authorList>
            <person name="Cousin S."/>
            <person name="Ma L."/>
            <person name="Creno S."/>
            <person name="Clermont D."/>
            <person name="Loux V."/>
            <person name="Bizet C."/>
            <person name="Bouchier C."/>
        </authorList>
    </citation>
    <scope>NUCLEOTIDE SEQUENCE [LARGE SCALE GENOMIC DNA]</scope>
    <source>
        <strain evidence="5">CRBIP 24.85T</strain>
        <strain evidence="3">Type strain: CRBIP 24.85</strain>
    </source>
</reference>
<comment type="caution">
    <text evidence="3">The sequence shown here is derived from an EMBL/GenBank/DDBJ whole genome shotgun (WGS) entry which is preliminary data.</text>
</comment>
<feature type="coiled-coil region" evidence="1">
    <location>
        <begin position="114"/>
        <end position="148"/>
    </location>
</feature>
<feature type="compositionally biased region" description="Basic and acidic residues" evidence="2">
    <location>
        <begin position="188"/>
        <end position="211"/>
    </location>
</feature>